<dbReference type="InterPro" id="IPR018171">
    <property type="entry name" value="Pept_tRNA_hydro_CS"/>
</dbReference>
<sequence>MYTIVGLGNPGGEYVHTRHNAGRILVESLATQEGVALKDKKKPAHLVGTGDVYGVRARLVLPNTFMNKSGTAVVGYVKTPKAGKNLIVVYDDIDLPLGVVRVSFGRGSGGHRGIESITRAIKTKDFIRIRVGVSKSARGRAKKPSGEKEVVDFLMGTFPKSQYEMLTGEIQEKVFRAIELILPEKSHVPAMNVVNRM</sequence>
<gene>
    <name evidence="9" type="ORF">COU15_01565</name>
</gene>
<proteinExistence type="inferred from homology"/>
<dbReference type="GO" id="GO:0000049">
    <property type="term" value="F:tRNA binding"/>
    <property type="evidence" value="ECO:0007669"/>
    <property type="project" value="UniProtKB-KW"/>
</dbReference>
<organism evidence="9 10">
    <name type="scientific">Candidatus Kaiserbacteria bacterium CG10_big_fil_rev_8_21_14_0_10_45_20</name>
    <dbReference type="NCBI Taxonomy" id="1974607"/>
    <lineage>
        <taxon>Bacteria</taxon>
        <taxon>Candidatus Kaiseribacteriota</taxon>
    </lineage>
</organism>
<dbReference type="SUPFAM" id="SSF53178">
    <property type="entry name" value="Peptidyl-tRNA hydrolase-like"/>
    <property type="match status" value="1"/>
</dbReference>
<dbReference type="PANTHER" id="PTHR17224">
    <property type="entry name" value="PEPTIDYL-TRNA HYDROLASE"/>
    <property type="match status" value="1"/>
</dbReference>
<dbReference type="Gene3D" id="3.40.50.1470">
    <property type="entry name" value="Peptidyl-tRNA hydrolase"/>
    <property type="match status" value="1"/>
</dbReference>
<protein>
    <recommendedName>
        <fullName evidence="6 7">Peptidyl-tRNA hydrolase</fullName>
        <ecNumber evidence="1 7">3.1.1.29</ecNumber>
    </recommendedName>
</protein>
<keyword evidence="3 7" id="KW-0378">Hydrolase</keyword>
<dbReference type="InterPro" id="IPR001328">
    <property type="entry name" value="Pept_tRNA_hydro"/>
</dbReference>
<evidence type="ECO:0000256" key="7">
    <source>
        <dbReference type="RuleBase" id="RU000673"/>
    </source>
</evidence>
<dbReference type="CDD" id="cd00462">
    <property type="entry name" value="PTH"/>
    <property type="match status" value="1"/>
</dbReference>
<name>A0A2H0UFX1_9BACT</name>
<dbReference type="EMBL" id="PFBH01000009">
    <property type="protein sequence ID" value="PIR85281.1"/>
    <property type="molecule type" value="Genomic_DNA"/>
</dbReference>
<comment type="caution">
    <text evidence="9">The sequence shown here is derived from an EMBL/GenBank/DDBJ whole genome shotgun (WGS) entry which is preliminary data.</text>
</comment>
<evidence type="ECO:0000313" key="10">
    <source>
        <dbReference type="Proteomes" id="UP000229315"/>
    </source>
</evidence>
<evidence type="ECO:0000256" key="4">
    <source>
        <dbReference type="ARBA" id="ARBA00022884"/>
    </source>
</evidence>
<dbReference type="GO" id="GO:0004045">
    <property type="term" value="F:peptidyl-tRNA hydrolase activity"/>
    <property type="evidence" value="ECO:0007669"/>
    <property type="project" value="UniProtKB-EC"/>
</dbReference>
<evidence type="ECO:0000313" key="9">
    <source>
        <dbReference type="EMBL" id="PIR85281.1"/>
    </source>
</evidence>
<keyword evidence="2" id="KW-0820">tRNA-binding</keyword>
<dbReference type="Proteomes" id="UP000229315">
    <property type="component" value="Unassembled WGS sequence"/>
</dbReference>
<reference evidence="10" key="1">
    <citation type="submission" date="2017-09" db="EMBL/GenBank/DDBJ databases">
        <title>Depth-based differentiation of microbial function through sediment-hosted aquifers and enrichment of novel symbionts in the deep terrestrial subsurface.</title>
        <authorList>
            <person name="Probst A.J."/>
            <person name="Ladd B."/>
            <person name="Jarett J.K."/>
            <person name="Geller-Mcgrath D.E."/>
            <person name="Sieber C.M.K."/>
            <person name="Emerson J.B."/>
            <person name="Anantharaman K."/>
            <person name="Thomas B.C."/>
            <person name="Malmstrom R."/>
            <person name="Stieglmeier M."/>
            <person name="Klingl A."/>
            <person name="Woyke T."/>
            <person name="Ryan C.M."/>
            <person name="Banfield J.F."/>
        </authorList>
    </citation>
    <scope>NUCLEOTIDE SEQUENCE [LARGE SCALE GENOMIC DNA]</scope>
</reference>
<comment type="catalytic activity">
    <reaction evidence="7">
        <text>an N-acyl-L-alpha-aminoacyl-tRNA + H2O = an N-acyl-L-amino acid + a tRNA + H(+)</text>
        <dbReference type="Rhea" id="RHEA:54448"/>
        <dbReference type="Rhea" id="RHEA-COMP:10123"/>
        <dbReference type="Rhea" id="RHEA-COMP:13883"/>
        <dbReference type="ChEBI" id="CHEBI:15377"/>
        <dbReference type="ChEBI" id="CHEBI:15378"/>
        <dbReference type="ChEBI" id="CHEBI:59874"/>
        <dbReference type="ChEBI" id="CHEBI:78442"/>
        <dbReference type="ChEBI" id="CHEBI:138191"/>
        <dbReference type="EC" id="3.1.1.29"/>
    </reaction>
</comment>
<evidence type="ECO:0000256" key="5">
    <source>
        <dbReference type="ARBA" id="ARBA00038063"/>
    </source>
</evidence>
<dbReference type="PROSITE" id="PS01195">
    <property type="entry name" value="PEPT_TRNA_HYDROL_1"/>
    <property type="match status" value="1"/>
</dbReference>
<dbReference type="NCBIfam" id="TIGR00447">
    <property type="entry name" value="pth"/>
    <property type="match status" value="1"/>
</dbReference>
<dbReference type="EC" id="3.1.1.29" evidence="1 7"/>
<evidence type="ECO:0000256" key="2">
    <source>
        <dbReference type="ARBA" id="ARBA00022555"/>
    </source>
</evidence>
<dbReference type="Pfam" id="PF01195">
    <property type="entry name" value="Pept_tRNA_hydro"/>
    <property type="match status" value="1"/>
</dbReference>
<evidence type="ECO:0000256" key="3">
    <source>
        <dbReference type="ARBA" id="ARBA00022801"/>
    </source>
</evidence>
<comment type="similarity">
    <text evidence="5 8">Belongs to the PTH family.</text>
</comment>
<dbReference type="InterPro" id="IPR036416">
    <property type="entry name" value="Pept_tRNA_hydro_sf"/>
</dbReference>
<evidence type="ECO:0000256" key="1">
    <source>
        <dbReference type="ARBA" id="ARBA00013260"/>
    </source>
</evidence>
<evidence type="ECO:0000256" key="6">
    <source>
        <dbReference type="ARBA" id="ARBA00050038"/>
    </source>
</evidence>
<accession>A0A2H0UFX1</accession>
<dbReference type="AlphaFoldDB" id="A0A2H0UFX1"/>
<dbReference type="PANTHER" id="PTHR17224:SF1">
    <property type="entry name" value="PEPTIDYL-TRNA HYDROLASE"/>
    <property type="match status" value="1"/>
</dbReference>
<evidence type="ECO:0000256" key="8">
    <source>
        <dbReference type="RuleBase" id="RU004320"/>
    </source>
</evidence>
<keyword evidence="4" id="KW-0694">RNA-binding</keyword>